<evidence type="ECO:0000313" key="3">
    <source>
        <dbReference type="Proteomes" id="UP000799118"/>
    </source>
</evidence>
<feature type="compositionally biased region" description="Polar residues" evidence="1">
    <location>
        <begin position="36"/>
        <end position="46"/>
    </location>
</feature>
<dbReference type="EMBL" id="ML769387">
    <property type="protein sequence ID" value="KAE9409497.1"/>
    <property type="molecule type" value="Genomic_DNA"/>
</dbReference>
<feature type="compositionally biased region" description="Pro residues" evidence="1">
    <location>
        <begin position="70"/>
        <end position="81"/>
    </location>
</feature>
<dbReference type="Proteomes" id="UP000799118">
    <property type="component" value="Unassembled WGS sequence"/>
</dbReference>
<accession>A0A6A4IKQ8</accession>
<protein>
    <submittedName>
        <fullName evidence="2">Uncharacterized protein</fullName>
    </submittedName>
</protein>
<reference evidence="2" key="1">
    <citation type="journal article" date="2019" name="Environ. Microbiol.">
        <title>Fungal ecological strategies reflected in gene transcription - a case study of two litter decomposers.</title>
        <authorList>
            <person name="Barbi F."/>
            <person name="Kohler A."/>
            <person name="Barry K."/>
            <person name="Baskaran P."/>
            <person name="Daum C."/>
            <person name="Fauchery L."/>
            <person name="Ihrmark K."/>
            <person name="Kuo A."/>
            <person name="LaButti K."/>
            <person name="Lipzen A."/>
            <person name="Morin E."/>
            <person name="Grigoriev I.V."/>
            <person name="Henrissat B."/>
            <person name="Lindahl B."/>
            <person name="Martin F."/>
        </authorList>
    </citation>
    <scope>NUCLEOTIDE SEQUENCE</scope>
    <source>
        <strain evidence="2">JB14</strain>
    </source>
</reference>
<gene>
    <name evidence="2" type="ORF">BT96DRAFT_913070</name>
</gene>
<evidence type="ECO:0000313" key="2">
    <source>
        <dbReference type="EMBL" id="KAE9409497.1"/>
    </source>
</evidence>
<feature type="region of interest" description="Disordered" evidence="1">
    <location>
        <begin position="68"/>
        <end position="135"/>
    </location>
</feature>
<organism evidence="2 3">
    <name type="scientific">Gymnopus androsaceus JB14</name>
    <dbReference type="NCBI Taxonomy" id="1447944"/>
    <lineage>
        <taxon>Eukaryota</taxon>
        <taxon>Fungi</taxon>
        <taxon>Dikarya</taxon>
        <taxon>Basidiomycota</taxon>
        <taxon>Agaricomycotina</taxon>
        <taxon>Agaricomycetes</taxon>
        <taxon>Agaricomycetidae</taxon>
        <taxon>Agaricales</taxon>
        <taxon>Marasmiineae</taxon>
        <taxon>Omphalotaceae</taxon>
        <taxon>Gymnopus</taxon>
    </lineage>
</organism>
<keyword evidence="3" id="KW-1185">Reference proteome</keyword>
<proteinExistence type="predicted"/>
<feature type="region of interest" description="Disordered" evidence="1">
    <location>
        <begin position="147"/>
        <end position="178"/>
    </location>
</feature>
<feature type="compositionally biased region" description="Polar residues" evidence="1">
    <location>
        <begin position="149"/>
        <end position="161"/>
    </location>
</feature>
<feature type="region of interest" description="Disordered" evidence="1">
    <location>
        <begin position="1"/>
        <end position="47"/>
    </location>
</feature>
<evidence type="ECO:0000256" key="1">
    <source>
        <dbReference type="SAM" id="MobiDB-lite"/>
    </source>
</evidence>
<sequence>MPPTILDIVIHSPEPRQRQNPSSPAALVSHRPETPNPRTQSESSSQRLRRHYMYSHGLHHIHSLLEDRLNPPPEYVPPPSPTNEDELPAYPGPPLRKPLTLMNEIRSMPRSPPGEHDSRNPLMDSAPPREPNRAYLWPVHNNGLYRSFPAQTSPNAQSGRTISGEAGSRSADDEDDEDEFVVRDISELGLRMANFVLDDNDEESTARSR</sequence>
<name>A0A6A4IKQ8_9AGAR</name>
<dbReference type="AlphaFoldDB" id="A0A6A4IKQ8"/>